<organism evidence="1 2">
    <name type="scientific">Marchantia polymorpha</name>
    <name type="common">Common liverwort</name>
    <name type="synonym">Marchantia aquatica</name>
    <dbReference type="NCBI Taxonomy" id="3197"/>
    <lineage>
        <taxon>Eukaryota</taxon>
        <taxon>Viridiplantae</taxon>
        <taxon>Streptophyta</taxon>
        <taxon>Embryophyta</taxon>
        <taxon>Marchantiophyta</taxon>
        <taxon>Marchantiopsida</taxon>
        <taxon>Marchantiidae</taxon>
        <taxon>Marchantiales</taxon>
        <taxon>Marchantiaceae</taxon>
        <taxon>Marchantia</taxon>
    </lineage>
</organism>
<keyword evidence="2" id="KW-1185">Reference proteome</keyword>
<name>A0A2R6W651_MARPO</name>
<evidence type="ECO:0000313" key="1">
    <source>
        <dbReference type="EMBL" id="PTQ29327.1"/>
    </source>
</evidence>
<gene>
    <name evidence="1" type="ORF">MARPO_0143s0009</name>
</gene>
<reference evidence="2" key="1">
    <citation type="journal article" date="2017" name="Cell">
        <title>Insights into land plant evolution garnered from the Marchantia polymorpha genome.</title>
        <authorList>
            <person name="Bowman J.L."/>
            <person name="Kohchi T."/>
            <person name="Yamato K.T."/>
            <person name="Jenkins J."/>
            <person name="Shu S."/>
            <person name="Ishizaki K."/>
            <person name="Yamaoka S."/>
            <person name="Nishihama R."/>
            <person name="Nakamura Y."/>
            <person name="Berger F."/>
            <person name="Adam C."/>
            <person name="Aki S.S."/>
            <person name="Althoff F."/>
            <person name="Araki T."/>
            <person name="Arteaga-Vazquez M.A."/>
            <person name="Balasubrmanian S."/>
            <person name="Barry K."/>
            <person name="Bauer D."/>
            <person name="Boehm C.R."/>
            <person name="Briginshaw L."/>
            <person name="Caballero-Perez J."/>
            <person name="Catarino B."/>
            <person name="Chen F."/>
            <person name="Chiyoda S."/>
            <person name="Chovatia M."/>
            <person name="Davies K.M."/>
            <person name="Delmans M."/>
            <person name="Demura T."/>
            <person name="Dierschke T."/>
            <person name="Dolan L."/>
            <person name="Dorantes-Acosta A.E."/>
            <person name="Eklund D.M."/>
            <person name="Florent S.N."/>
            <person name="Flores-Sandoval E."/>
            <person name="Fujiyama A."/>
            <person name="Fukuzawa H."/>
            <person name="Galik B."/>
            <person name="Grimanelli D."/>
            <person name="Grimwood J."/>
            <person name="Grossniklaus U."/>
            <person name="Hamada T."/>
            <person name="Haseloff J."/>
            <person name="Hetherington A.J."/>
            <person name="Higo A."/>
            <person name="Hirakawa Y."/>
            <person name="Hundley H.N."/>
            <person name="Ikeda Y."/>
            <person name="Inoue K."/>
            <person name="Inoue S.I."/>
            <person name="Ishida S."/>
            <person name="Jia Q."/>
            <person name="Kakita M."/>
            <person name="Kanazawa T."/>
            <person name="Kawai Y."/>
            <person name="Kawashima T."/>
            <person name="Kennedy M."/>
            <person name="Kinose K."/>
            <person name="Kinoshita T."/>
            <person name="Kohara Y."/>
            <person name="Koide E."/>
            <person name="Komatsu K."/>
            <person name="Kopischke S."/>
            <person name="Kubo M."/>
            <person name="Kyozuka J."/>
            <person name="Lagercrantz U."/>
            <person name="Lin S.S."/>
            <person name="Lindquist E."/>
            <person name="Lipzen A.M."/>
            <person name="Lu C.W."/>
            <person name="De Luna E."/>
            <person name="Martienssen R.A."/>
            <person name="Minamino N."/>
            <person name="Mizutani M."/>
            <person name="Mizutani M."/>
            <person name="Mochizuki N."/>
            <person name="Monte I."/>
            <person name="Mosher R."/>
            <person name="Nagasaki H."/>
            <person name="Nakagami H."/>
            <person name="Naramoto S."/>
            <person name="Nishitani K."/>
            <person name="Ohtani M."/>
            <person name="Okamoto T."/>
            <person name="Okumura M."/>
            <person name="Phillips J."/>
            <person name="Pollak B."/>
            <person name="Reinders A."/>
            <person name="Rovekamp M."/>
            <person name="Sano R."/>
            <person name="Sawa S."/>
            <person name="Schmid M.W."/>
            <person name="Shirakawa M."/>
            <person name="Solano R."/>
            <person name="Spunde A."/>
            <person name="Suetsugu N."/>
            <person name="Sugano S."/>
            <person name="Sugiyama A."/>
            <person name="Sun R."/>
            <person name="Suzuki Y."/>
            <person name="Takenaka M."/>
            <person name="Takezawa D."/>
            <person name="Tomogane H."/>
            <person name="Tsuzuki M."/>
            <person name="Ueda T."/>
            <person name="Umeda M."/>
            <person name="Ward J.M."/>
            <person name="Watanabe Y."/>
            <person name="Yazaki K."/>
            <person name="Yokoyama R."/>
            <person name="Yoshitake Y."/>
            <person name="Yotsui I."/>
            <person name="Zachgo S."/>
            <person name="Schmutz J."/>
        </authorList>
    </citation>
    <scope>NUCLEOTIDE SEQUENCE [LARGE SCALE GENOMIC DNA]</scope>
    <source>
        <strain evidence="2">Tak-1</strain>
    </source>
</reference>
<sequence>MHLCGLGEVLRRVSEVHAWMRGWTLAFIVFQLRISPRVLRFTTASCPLVMKSIRSAAPAESVRRNDRKDSFRFIHLLSKWRTVEAVKR</sequence>
<proteinExistence type="predicted"/>
<accession>A0A2R6W651</accession>
<dbReference type="Gramene" id="Mp5g11810.1">
    <property type="protein sequence ID" value="Mp5g11810.1.cds1"/>
    <property type="gene ID" value="Mp5g11810"/>
</dbReference>
<dbReference type="AlphaFoldDB" id="A0A2R6W651"/>
<dbReference type="Proteomes" id="UP000244005">
    <property type="component" value="Unassembled WGS sequence"/>
</dbReference>
<protein>
    <submittedName>
        <fullName evidence="1">Uncharacterized protein</fullName>
    </submittedName>
</protein>
<dbReference type="EMBL" id="KZ772813">
    <property type="protein sequence ID" value="PTQ29327.1"/>
    <property type="molecule type" value="Genomic_DNA"/>
</dbReference>
<evidence type="ECO:0000313" key="2">
    <source>
        <dbReference type="Proteomes" id="UP000244005"/>
    </source>
</evidence>